<protein>
    <submittedName>
        <fullName evidence="1">Uncharacterized protein</fullName>
    </submittedName>
</protein>
<name>A0A821REF8_9BILA</name>
<keyword evidence="2" id="KW-1185">Reference proteome</keyword>
<dbReference type="Proteomes" id="UP000663873">
    <property type="component" value="Unassembled WGS sequence"/>
</dbReference>
<evidence type="ECO:0000313" key="2">
    <source>
        <dbReference type="Proteomes" id="UP000663873"/>
    </source>
</evidence>
<evidence type="ECO:0000313" key="1">
    <source>
        <dbReference type="EMBL" id="CAF4839641.1"/>
    </source>
</evidence>
<accession>A0A821REF8</accession>
<proteinExistence type="predicted"/>
<dbReference type="AlphaFoldDB" id="A0A821REF8"/>
<organism evidence="1 2">
    <name type="scientific">Rotaria socialis</name>
    <dbReference type="NCBI Taxonomy" id="392032"/>
    <lineage>
        <taxon>Eukaryota</taxon>
        <taxon>Metazoa</taxon>
        <taxon>Spiralia</taxon>
        <taxon>Gnathifera</taxon>
        <taxon>Rotifera</taxon>
        <taxon>Eurotatoria</taxon>
        <taxon>Bdelloidea</taxon>
        <taxon>Philodinida</taxon>
        <taxon>Philodinidae</taxon>
        <taxon>Rotaria</taxon>
    </lineage>
</organism>
<comment type="caution">
    <text evidence="1">The sequence shown here is derived from an EMBL/GenBank/DDBJ whole genome shotgun (WGS) entry which is preliminary data.</text>
</comment>
<gene>
    <name evidence="1" type="ORF">UJA718_LOCUS42986</name>
</gene>
<dbReference type="EMBL" id="CAJOBP010057613">
    <property type="protein sequence ID" value="CAF4839641.1"/>
    <property type="molecule type" value="Genomic_DNA"/>
</dbReference>
<reference evidence="1" key="1">
    <citation type="submission" date="2021-02" db="EMBL/GenBank/DDBJ databases">
        <authorList>
            <person name="Nowell W R."/>
        </authorList>
    </citation>
    <scope>NUCLEOTIDE SEQUENCE</scope>
</reference>
<feature type="non-terminal residue" evidence="1">
    <location>
        <position position="67"/>
    </location>
</feature>
<sequence>MDNNKQTLQDEKLFENENFGLSIIAQNEEDLQLFEEICLKHFLPISKESSLVSSQCTQTMIEHYLTT</sequence>